<evidence type="ECO:0000259" key="7">
    <source>
        <dbReference type="PROSITE" id="PS50893"/>
    </source>
</evidence>
<dbReference type="PANTHER" id="PTHR43166:SF6">
    <property type="entry name" value="PHOSPHONATES IMPORT ATP-BINDING PROTEIN PHNC"/>
    <property type="match status" value="1"/>
</dbReference>
<dbReference type="NCBIfam" id="TIGR02315">
    <property type="entry name" value="ABC_phnC"/>
    <property type="match status" value="1"/>
</dbReference>
<evidence type="ECO:0000256" key="3">
    <source>
        <dbReference type="ARBA" id="ARBA00022741"/>
    </source>
</evidence>
<accession>A0A399ESR8</accession>
<evidence type="ECO:0000256" key="4">
    <source>
        <dbReference type="ARBA" id="ARBA00022840"/>
    </source>
</evidence>
<dbReference type="Gene3D" id="3.40.50.300">
    <property type="entry name" value="P-loop containing nucleotide triphosphate hydrolases"/>
    <property type="match status" value="1"/>
</dbReference>
<evidence type="ECO:0000256" key="5">
    <source>
        <dbReference type="ARBA" id="ARBA00022967"/>
    </source>
</evidence>
<dbReference type="SMART" id="SM00382">
    <property type="entry name" value="AAA"/>
    <property type="match status" value="1"/>
</dbReference>
<evidence type="ECO:0000313" key="8">
    <source>
        <dbReference type="EMBL" id="RIH87018.1"/>
    </source>
</evidence>
<protein>
    <submittedName>
        <fullName evidence="8">Glutamine transport ATP-binding protein GlnQ</fullName>
    </submittedName>
</protein>
<dbReference type="InterPro" id="IPR012693">
    <property type="entry name" value="ABC_transpr_PhnC"/>
</dbReference>
<dbReference type="SUPFAM" id="SSF52540">
    <property type="entry name" value="P-loop containing nucleoside triphosphate hydrolases"/>
    <property type="match status" value="1"/>
</dbReference>
<dbReference type="GO" id="GO:0005524">
    <property type="term" value="F:ATP binding"/>
    <property type="evidence" value="ECO:0007669"/>
    <property type="project" value="UniProtKB-KW"/>
</dbReference>
<dbReference type="PROSITE" id="PS50893">
    <property type="entry name" value="ABC_TRANSPORTER_2"/>
    <property type="match status" value="1"/>
</dbReference>
<keyword evidence="3" id="KW-0547">Nucleotide-binding</keyword>
<keyword evidence="2" id="KW-1003">Cell membrane</keyword>
<dbReference type="InterPro" id="IPR017871">
    <property type="entry name" value="ABC_transporter-like_CS"/>
</dbReference>
<evidence type="ECO:0000256" key="1">
    <source>
        <dbReference type="ARBA" id="ARBA00022448"/>
    </source>
</evidence>
<gene>
    <name evidence="8" type="primary">glnQ_2</name>
    <name evidence="8" type="ORF">Mlute_01095</name>
</gene>
<keyword evidence="5" id="KW-1278">Translocase</keyword>
<dbReference type="PANTHER" id="PTHR43166">
    <property type="entry name" value="AMINO ACID IMPORT ATP-BINDING PROTEIN"/>
    <property type="match status" value="1"/>
</dbReference>
<dbReference type="AlphaFoldDB" id="A0A399ESR8"/>
<proteinExistence type="predicted"/>
<dbReference type="InterPro" id="IPR050086">
    <property type="entry name" value="MetN_ABC_transporter-like"/>
</dbReference>
<keyword evidence="9" id="KW-1185">Reference proteome</keyword>
<dbReference type="GO" id="GO:0015416">
    <property type="term" value="F:ABC-type phosphonate transporter activity"/>
    <property type="evidence" value="ECO:0007669"/>
    <property type="project" value="InterPro"/>
</dbReference>
<keyword evidence="6" id="KW-0472">Membrane</keyword>
<reference evidence="8 9" key="1">
    <citation type="submission" date="2018-08" db="EMBL/GenBank/DDBJ databases">
        <title>Meiothermus luteus KCTC 52599 genome sequencing project.</title>
        <authorList>
            <person name="Da Costa M.S."/>
            <person name="Albuquerque L."/>
            <person name="Raposo P."/>
            <person name="Froufe H.J.C."/>
            <person name="Barroso C.S."/>
            <person name="Egas C."/>
        </authorList>
    </citation>
    <scope>NUCLEOTIDE SEQUENCE [LARGE SCALE GENOMIC DNA]</scope>
    <source>
        <strain evidence="8 9">KCTC 52599</strain>
    </source>
</reference>
<dbReference type="InterPro" id="IPR003593">
    <property type="entry name" value="AAA+_ATPase"/>
</dbReference>
<dbReference type="GO" id="GO:0016887">
    <property type="term" value="F:ATP hydrolysis activity"/>
    <property type="evidence" value="ECO:0007669"/>
    <property type="project" value="InterPro"/>
</dbReference>
<dbReference type="InterPro" id="IPR027417">
    <property type="entry name" value="P-loop_NTPase"/>
</dbReference>
<dbReference type="PROSITE" id="PS00211">
    <property type="entry name" value="ABC_TRANSPORTER_1"/>
    <property type="match status" value="1"/>
</dbReference>
<keyword evidence="1" id="KW-0813">Transport</keyword>
<dbReference type="Proteomes" id="UP000265800">
    <property type="component" value="Unassembled WGS sequence"/>
</dbReference>
<organism evidence="8 9">
    <name type="scientific">Meiothermus luteus</name>
    <dbReference type="NCBI Taxonomy" id="2026184"/>
    <lineage>
        <taxon>Bacteria</taxon>
        <taxon>Thermotogati</taxon>
        <taxon>Deinococcota</taxon>
        <taxon>Deinococci</taxon>
        <taxon>Thermales</taxon>
        <taxon>Thermaceae</taxon>
        <taxon>Meiothermus</taxon>
    </lineage>
</organism>
<evidence type="ECO:0000256" key="6">
    <source>
        <dbReference type="ARBA" id="ARBA00023136"/>
    </source>
</evidence>
<feature type="domain" description="ABC transporter" evidence="7">
    <location>
        <begin position="8"/>
        <end position="255"/>
    </location>
</feature>
<dbReference type="InterPro" id="IPR003439">
    <property type="entry name" value="ABC_transporter-like_ATP-bd"/>
</dbReference>
<dbReference type="Pfam" id="PF00005">
    <property type="entry name" value="ABC_tran"/>
    <property type="match status" value="1"/>
</dbReference>
<evidence type="ECO:0000313" key="9">
    <source>
        <dbReference type="Proteomes" id="UP000265800"/>
    </source>
</evidence>
<sequence length="258" mass="28868">MICLQTMIEVRNLSQTFQTPKGPLQVLVDVNLDIPKGDFLAVIGRSGAGKSTFLRTLNGLLIPTVGSVRVNGTDITKLPKRELQKYRRTVGFIFQQFNLVGRLSALENVLHGRLGYLPTWRGLLGLYREQDYRIAREQLARVDLLAKENARVDSLSGGQQQRVAIARAMAQEPSLILADEPAANLDPVLSEEVMRTLKRFNEEEGVTVVINIHALELALKYAKRIVAFKRGRVVFDGRPEALSEAAVDDLYERKEMLA</sequence>
<dbReference type="CDD" id="cd03256">
    <property type="entry name" value="ABC_PhnC_transporter"/>
    <property type="match status" value="1"/>
</dbReference>
<dbReference type="GO" id="GO:0016020">
    <property type="term" value="C:membrane"/>
    <property type="evidence" value="ECO:0007669"/>
    <property type="project" value="InterPro"/>
</dbReference>
<evidence type="ECO:0000256" key="2">
    <source>
        <dbReference type="ARBA" id="ARBA00022475"/>
    </source>
</evidence>
<keyword evidence="4 8" id="KW-0067">ATP-binding</keyword>
<dbReference type="EMBL" id="QWKZ01000026">
    <property type="protein sequence ID" value="RIH87018.1"/>
    <property type="molecule type" value="Genomic_DNA"/>
</dbReference>
<comment type="caution">
    <text evidence="8">The sequence shown here is derived from an EMBL/GenBank/DDBJ whole genome shotgun (WGS) entry which is preliminary data.</text>
</comment>
<name>A0A399ESR8_9DEIN</name>